<accession>A0AAD5GI26</accession>
<dbReference type="CDD" id="cd11393">
    <property type="entry name" value="bHLH_AtbHLH_like"/>
    <property type="match status" value="1"/>
</dbReference>
<feature type="compositionally biased region" description="Polar residues" evidence="1">
    <location>
        <begin position="1"/>
        <end position="26"/>
    </location>
</feature>
<feature type="region of interest" description="Disordered" evidence="1">
    <location>
        <begin position="1"/>
        <end position="36"/>
    </location>
</feature>
<evidence type="ECO:0000313" key="2">
    <source>
        <dbReference type="EMBL" id="KAI7742074.1"/>
    </source>
</evidence>
<dbReference type="PANTHER" id="PTHR46807:SF1">
    <property type="entry name" value="TRANSCRIPTION FACTOR PIF3"/>
    <property type="match status" value="1"/>
</dbReference>
<name>A0AAD5GI26_AMBAR</name>
<protein>
    <recommendedName>
        <fullName evidence="4">Transcription factor UNE10-like protein</fullName>
    </recommendedName>
</protein>
<gene>
    <name evidence="2" type="ORF">M8C21_030080</name>
</gene>
<sequence length="188" mass="20649">MSASTGSPENTSSGRDCSNSTFPDHTTASHRRTSQTDKASMLDEVIEHIKQLHVQLHAVNMMNMSPMMMSLVMQQQQQQLQLQKSMMNTMGMGMGMGMTGMGMGMGGMDMNTIGASNIPARFHPSAFMQMPSWNNQTVDQVNTNTPAAGPMPPFLASRPTPLNMESYSRMAALYQQMQNQSCGPYPKN</sequence>
<evidence type="ECO:0000313" key="3">
    <source>
        <dbReference type="Proteomes" id="UP001206925"/>
    </source>
</evidence>
<evidence type="ECO:0000256" key="1">
    <source>
        <dbReference type="SAM" id="MobiDB-lite"/>
    </source>
</evidence>
<dbReference type="Proteomes" id="UP001206925">
    <property type="component" value="Unassembled WGS sequence"/>
</dbReference>
<dbReference type="AlphaFoldDB" id="A0AAD5GI26"/>
<dbReference type="PANTHER" id="PTHR46807">
    <property type="entry name" value="TRANSCRIPTION FACTOR PIF3"/>
    <property type="match status" value="1"/>
</dbReference>
<evidence type="ECO:0008006" key="4">
    <source>
        <dbReference type="Google" id="ProtNLM"/>
    </source>
</evidence>
<organism evidence="2 3">
    <name type="scientific">Ambrosia artemisiifolia</name>
    <name type="common">Common ragweed</name>
    <dbReference type="NCBI Taxonomy" id="4212"/>
    <lineage>
        <taxon>Eukaryota</taxon>
        <taxon>Viridiplantae</taxon>
        <taxon>Streptophyta</taxon>
        <taxon>Embryophyta</taxon>
        <taxon>Tracheophyta</taxon>
        <taxon>Spermatophyta</taxon>
        <taxon>Magnoliopsida</taxon>
        <taxon>eudicotyledons</taxon>
        <taxon>Gunneridae</taxon>
        <taxon>Pentapetalae</taxon>
        <taxon>asterids</taxon>
        <taxon>campanulids</taxon>
        <taxon>Asterales</taxon>
        <taxon>Asteraceae</taxon>
        <taxon>Asteroideae</taxon>
        <taxon>Heliantheae alliance</taxon>
        <taxon>Heliantheae</taxon>
        <taxon>Ambrosia</taxon>
    </lineage>
</organism>
<comment type="caution">
    <text evidence="2">The sequence shown here is derived from an EMBL/GenBank/DDBJ whole genome shotgun (WGS) entry which is preliminary data.</text>
</comment>
<dbReference type="InterPro" id="IPR045239">
    <property type="entry name" value="bHLH95_bHLH"/>
</dbReference>
<dbReference type="EMBL" id="JAMZMK010008083">
    <property type="protein sequence ID" value="KAI7742074.1"/>
    <property type="molecule type" value="Genomic_DNA"/>
</dbReference>
<reference evidence="2" key="1">
    <citation type="submission" date="2022-06" db="EMBL/GenBank/DDBJ databases">
        <title>Uncovering the hologenomic basis of an extraordinary plant invasion.</title>
        <authorList>
            <person name="Bieker V.C."/>
            <person name="Martin M.D."/>
            <person name="Gilbert T."/>
            <person name="Hodgins K."/>
            <person name="Battlay P."/>
            <person name="Petersen B."/>
            <person name="Wilson J."/>
        </authorList>
    </citation>
    <scope>NUCLEOTIDE SEQUENCE</scope>
    <source>
        <strain evidence="2">AA19_3_7</strain>
        <tissue evidence="2">Leaf</tissue>
    </source>
</reference>
<dbReference type="InterPro" id="IPR044273">
    <property type="entry name" value="PIF3-like"/>
</dbReference>
<dbReference type="GO" id="GO:0003700">
    <property type="term" value="F:DNA-binding transcription factor activity"/>
    <property type="evidence" value="ECO:0007669"/>
    <property type="project" value="InterPro"/>
</dbReference>
<proteinExistence type="predicted"/>
<keyword evidence="3" id="KW-1185">Reference proteome</keyword>